<feature type="signal peptide" evidence="7">
    <location>
        <begin position="1"/>
        <end position="26"/>
    </location>
</feature>
<keyword evidence="5" id="KW-0560">Oxidoreductase</keyword>
<dbReference type="InterPro" id="IPR006620">
    <property type="entry name" value="Pro_4_hyd_alph"/>
</dbReference>
<keyword evidence="3" id="KW-0847">Vitamin C</keyword>
<evidence type="ECO:0000256" key="4">
    <source>
        <dbReference type="ARBA" id="ARBA00022964"/>
    </source>
</evidence>
<dbReference type="PANTHER" id="PTHR10869:SF244">
    <property type="entry name" value="PROLYL 4-HYDROXYLASE SUBUNIT ALPHA-2"/>
    <property type="match status" value="1"/>
</dbReference>
<evidence type="ECO:0000256" key="1">
    <source>
        <dbReference type="ARBA" id="ARBA00001961"/>
    </source>
</evidence>
<evidence type="ECO:0000313" key="9">
    <source>
        <dbReference type="EMBL" id="CAL8109414.1"/>
    </source>
</evidence>
<dbReference type="PANTHER" id="PTHR10869">
    <property type="entry name" value="PROLYL 4-HYDROXYLASE ALPHA SUBUNIT"/>
    <property type="match status" value="1"/>
</dbReference>
<dbReference type="Gene3D" id="6.10.140.1460">
    <property type="match status" value="1"/>
</dbReference>
<dbReference type="Pfam" id="PF08336">
    <property type="entry name" value="P4Ha_N"/>
    <property type="match status" value="1"/>
</dbReference>
<dbReference type="EMBL" id="CAXLJM020000041">
    <property type="protein sequence ID" value="CAL8109414.1"/>
    <property type="molecule type" value="Genomic_DNA"/>
</dbReference>
<dbReference type="Proteomes" id="UP001642540">
    <property type="component" value="Unassembled WGS sequence"/>
</dbReference>
<feature type="chain" id="PRO_5045278668" description="Prolyl 4-hydroxylase alpha subunit domain-containing protein" evidence="7">
    <location>
        <begin position="27"/>
        <end position="542"/>
    </location>
</feature>
<dbReference type="SMART" id="SM00702">
    <property type="entry name" value="P4Hc"/>
    <property type="match status" value="1"/>
</dbReference>
<proteinExistence type="predicted"/>
<protein>
    <recommendedName>
        <fullName evidence="8">Prolyl 4-hydroxylase alpha subunit domain-containing protein</fullName>
    </recommendedName>
</protein>
<dbReference type="InterPro" id="IPR013547">
    <property type="entry name" value="P4H_N"/>
</dbReference>
<reference evidence="9 10" key="1">
    <citation type="submission" date="2024-08" db="EMBL/GenBank/DDBJ databases">
        <authorList>
            <person name="Cucini C."/>
            <person name="Frati F."/>
        </authorList>
    </citation>
    <scope>NUCLEOTIDE SEQUENCE [LARGE SCALE GENOMIC DNA]</scope>
</reference>
<dbReference type="Gene3D" id="1.25.40.10">
    <property type="entry name" value="Tetratricopeptide repeat domain"/>
    <property type="match status" value="1"/>
</dbReference>
<keyword evidence="6" id="KW-0408">Iron</keyword>
<evidence type="ECO:0000313" key="10">
    <source>
        <dbReference type="Proteomes" id="UP001642540"/>
    </source>
</evidence>
<evidence type="ECO:0000256" key="5">
    <source>
        <dbReference type="ARBA" id="ARBA00023002"/>
    </source>
</evidence>
<evidence type="ECO:0000256" key="6">
    <source>
        <dbReference type="ARBA" id="ARBA00023004"/>
    </source>
</evidence>
<sequence>MQTISAFSIFATLCCFILILPKLAKATSSNPPSIPSPSGQPDDDLHPEVISIPEVSIDETDSTNPIQDVIQVPYPNSPLYLNYLAQAEHLVYNALEKYEDQLLERLQILRRFKNDYKDSVLEAVRQTGLPEANVDDWGKAQIVSSNPILSYRMIRRFAKDLQAFQDHIWHSYENELWEQLEAWRGTYAWPSERDLIESSQSLIRLHDVYDFDINYFSEGEIKVMDKIYPLKVGLMGHHCLEISQLALQLGDINAATEWFQAAHLKVVQDSEGETLTMEELTTVWEKTYNAFLQAWPTHNFKSHDVFSEARTLLRIGFNELKHNRTFENRIINYKALCRGDELRKKTEIARLYCYLDATPNPYWFLNPVKIEVHSWKPLIYQIHDFLGPQKISEINQIVLREMTAVVQSGTSKQQPNDIDSFTHAWVHEDQNASIALYPLTRKIEFIAELDALEFGMSDPYHISSFAVGNHYEPCLECHELHEPDQGGEFAFTLLGVLIKPHLGSLIVYENLLPNEEVNQQNLHGSCPVLIGQKWILTKWIRQ</sequence>
<organism evidence="9 10">
    <name type="scientific">Orchesella dallaii</name>
    <dbReference type="NCBI Taxonomy" id="48710"/>
    <lineage>
        <taxon>Eukaryota</taxon>
        <taxon>Metazoa</taxon>
        <taxon>Ecdysozoa</taxon>
        <taxon>Arthropoda</taxon>
        <taxon>Hexapoda</taxon>
        <taxon>Collembola</taxon>
        <taxon>Entomobryomorpha</taxon>
        <taxon>Entomobryoidea</taxon>
        <taxon>Orchesellidae</taxon>
        <taxon>Orchesellinae</taxon>
        <taxon>Orchesella</taxon>
    </lineage>
</organism>
<evidence type="ECO:0000256" key="2">
    <source>
        <dbReference type="ARBA" id="ARBA00022723"/>
    </source>
</evidence>
<name>A0ABP1QPH7_9HEXA</name>
<dbReference type="InterPro" id="IPR011990">
    <property type="entry name" value="TPR-like_helical_dom_sf"/>
</dbReference>
<accession>A0ABP1QPH7</accession>
<feature type="domain" description="Prolyl 4-hydroxylase alpha subunit" evidence="8">
    <location>
        <begin position="377"/>
        <end position="541"/>
    </location>
</feature>
<comment type="caution">
    <text evidence="9">The sequence shown here is derived from an EMBL/GenBank/DDBJ whole genome shotgun (WGS) entry which is preliminary data.</text>
</comment>
<comment type="cofactor">
    <cofactor evidence="1">
        <name>L-ascorbate</name>
        <dbReference type="ChEBI" id="CHEBI:38290"/>
    </cofactor>
</comment>
<keyword evidence="10" id="KW-1185">Reference proteome</keyword>
<dbReference type="InterPro" id="IPR045054">
    <property type="entry name" value="P4HA-like"/>
</dbReference>
<keyword evidence="7" id="KW-0732">Signal</keyword>
<keyword evidence="2" id="KW-0479">Metal-binding</keyword>
<evidence type="ECO:0000256" key="7">
    <source>
        <dbReference type="SAM" id="SignalP"/>
    </source>
</evidence>
<keyword evidence="4" id="KW-0223">Dioxygenase</keyword>
<evidence type="ECO:0000256" key="3">
    <source>
        <dbReference type="ARBA" id="ARBA00022896"/>
    </source>
</evidence>
<dbReference type="Gene3D" id="2.60.120.620">
    <property type="entry name" value="q2cbj1_9rhob like domain"/>
    <property type="match status" value="1"/>
</dbReference>
<gene>
    <name evidence="9" type="ORF">ODALV1_LOCUS13343</name>
</gene>
<evidence type="ECO:0000259" key="8">
    <source>
        <dbReference type="SMART" id="SM00702"/>
    </source>
</evidence>